<feature type="compositionally biased region" description="Basic and acidic residues" evidence="1">
    <location>
        <begin position="48"/>
        <end position="58"/>
    </location>
</feature>
<keyword evidence="2" id="KW-1185">Reference proteome</keyword>
<sequence>MRVVNVDGVRSGVTEARADVYLFADDWSLSGTRQPTRRIGIDAKRREQLRRPEGRSIEQLRSSSSGLRASQCRPSSNKYAQQSTAVRAVSLTHDQHPRRRQLSERTSGSRSTQTPTTGISRCGTTASQGARQHLKLQRRTPASSSNFHQNKPPRPPAASVAYG</sequence>
<feature type="compositionally biased region" description="Polar residues" evidence="1">
    <location>
        <begin position="104"/>
        <end position="130"/>
    </location>
</feature>
<dbReference type="WBParaSite" id="PSAMB.scaffold416size52110.g5627.t1">
    <property type="protein sequence ID" value="PSAMB.scaffold416size52110.g5627.t1"/>
    <property type="gene ID" value="PSAMB.scaffold416size52110.g5627"/>
</dbReference>
<evidence type="ECO:0000313" key="3">
    <source>
        <dbReference type="WBParaSite" id="PSAMB.scaffold416size52110.g5627.t1"/>
    </source>
</evidence>
<feature type="compositionally biased region" description="Polar residues" evidence="1">
    <location>
        <begin position="59"/>
        <end position="85"/>
    </location>
</feature>
<protein>
    <submittedName>
        <fullName evidence="3">Uncharacterized protein</fullName>
    </submittedName>
</protein>
<dbReference type="AlphaFoldDB" id="A0A914WI01"/>
<accession>A0A914WI01</accession>
<reference evidence="3" key="1">
    <citation type="submission" date="2022-11" db="UniProtKB">
        <authorList>
            <consortium name="WormBaseParasite"/>
        </authorList>
    </citation>
    <scope>IDENTIFICATION</scope>
</reference>
<feature type="compositionally biased region" description="Polar residues" evidence="1">
    <location>
        <begin position="140"/>
        <end position="149"/>
    </location>
</feature>
<dbReference type="Proteomes" id="UP000887566">
    <property type="component" value="Unplaced"/>
</dbReference>
<evidence type="ECO:0000256" key="1">
    <source>
        <dbReference type="SAM" id="MobiDB-lite"/>
    </source>
</evidence>
<organism evidence="2 3">
    <name type="scientific">Plectus sambesii</name>
    <dbReference type="NCBI Taxonomy" id="2011161"/>
    <lineage>
        <taxon>Eukaryota</taxon>
        <taxon>Metazoa</taxon>
        <taxon>Ecdysozoa</taxon>
        <taxon>Nematoda</taxon>
        <taxon>Chromadorea</taxon>
        <taxon>Plectida</taxon>
        <taxon>Plectina</taxon>
        <taxon>Plectoidea</taxon>
        <taxon>Plectidae</taxon>
        <taxon>Plectus</taxon>
    </lineage>
</organism>
<feature type="region of interest" description="Disordered" evidence="1">
    <location>
        <begin position="48"/>
        <end position="163"/>
    </location>
</feature>
<evidence type="ECO:0000313" key="2">
    <source>
        <dbReference type="Proteomes" id="UP000887566"/>
    </source>
</evidence>
<proteinExistence type="predicted"/>
<name>A0A914WI01_9BILA</name>